<feature type="non-terminal residue" evidence="3">
    <location>
        <position position="238"/>
    </location>
</feature>
<feature type="signal peptide" evidence="2">
    <location>
        <begin position="1"/>
        <end position="22"/>
    </location>
</feature>
<feature type="chain" id="PRO_5016298033" description="Gti1/Pac2 family-domain-containing protein" evidence="2">
    <location>
        <begin position="23"/>
        <end position="238"/>
    </location>
</feature>
<evidence type="ECO:0008006" key="5">
    <source>
        <dbReference type="Google" id="ProtNLM"/>
    </source>
</evidence>
<dbReference type="Proteomes" id="UP000245942">
    <property type="component" value="Unassembled WGS sequence"/>
</dbReference>
<sequence>MRRRCGGAFPLTTFLLLANCLACHLPSAICFLSSSTHDALLVFECVRRGIMPKVNRRLRDDERRLIRSGAVFVFDERESGIKRWTDGLLWSPSRILWNFLVYRQIEKKAGKGATTSSVTDDSSPLSRGAHRSPSGGANRESEIERALVGSLKSSYPFAKDGLCKKTISIQVHGSTQHLISYYKVEDVRSGRLRTPLSLPEISGLDISPMILQKSNFRNPPDIEVLPDGTLRYRGDGSE</sequence>
<keyword evidence="2" id="KW-0732">Signal</keyword>
<feature type="region of interest" description="Disordered" evidence="1">
    <location>
        <begin position="112"/>
        <end position="141"/>
    </location>
</feature>
<accession>A0A316U0C5</accession>
<name>A0A316U0C5_9BASI</name>
<evidence type="ECO:0000256" key="1">
    <source>
        <dbReference type="SAM" id="MobiDB-lite"/>
    </source>
</evidence>
<evidence type="ECO:0000256" key="2">
    <source>
        <dbReference type="SAM" id="SignalP"/>
    </source>
</evidence>
<protein>
    <recommendedName>
        <fullName evidence="5">Gti1/Pac2 family-domain-containing protein</fullName>
    </recommendedName>
</protein>
<proteinExistence type="predicted"/>
<reference evidence="3 4" key="1">
    <citation type="journal article" date="2018" name="Mol. Biol. Evol.">
        <title>Broad Genomic Sampling Reveals a Smut Pathogenic Ancestry of the Fungal Clade Ustilaginomycotina.</title>
        <authorList>
            <person name="Kijpornyongpan T."/>
            <person name="Mondo S.J."/>
            <person name="Barry K."/>
            <person name="Sandor L."/>
            <person name="Lee J."/>
            <person name="Lipzen A."/>
            <person name="Pangilinan J."/>
            <person name="LaButti K."/>
            <person name="Hainaut M."/>
            <person name="Henrissat B."/>
            <person name="Grigoriev I.V."/>
            <person name="Spatafora J.W."/>
            <person name="Aime M.C."/>
        </authorList>
    </citation>
    <scope>NUCLEOTIDE SEQUENCE [LARGE SCALE GENOMIC DNA]</scope>
    <source>
        <strain evidence="3 4">MCA 4718</strain>
    </source>
</reference>
<organism evidence="3 4">
    <name type="scientific">Pseudomicrostroma glucosiphilum</name>
    <dbReference type="NCBI Taxonomy" id="1684307"/>
    <lineage>
        <taxon>Eukaryota</taxon>
        <taxon>Fungi</taxon>
        <taxon>Dikarya</taxon>
        <taxon>Basidiomycota</taxon>
        <taxon>Ustilaginomycotina</taxon>
        <taxon>Exobasidiomycetes</taxon>
        <taxon>Microstromatales</taxon>
        <taxon>Microstromatales incertae sedis</taxon>
        <taxon>Pseudomicrostroma</taxon>
    </lineage>
</organism>
<gene>
    <name evidence="3" type="ORF">BCV69DRAFT_253172</name>
</gene>
<dbReference type="GO" id="GO:0003677">
    <property type="term" value="F:DNA binding"/>
    <property type="evidence" value="ECO:0007669"/>
    <property type="project" value="TreeGrafter"/>
</dbReference>
<feature type="compositionally biased region" description="Polar residues" evidence="1">
    <location>
        <begin position="113"/>
        <end position="125"/>
    </location>
</feature>
<dbReference type="Pfam" id="PF09729">
    <property type="entry name" value="Gti1_Pac2"/>
    <property type="match status" value="1"/>
</dbReference>
<dbReference type="OrthoDB" id="5572844at2759"/>
<dbReference type="GeneID" id="37012237"/>
<evidence type="ECO:0000313" key="3">
    <source>
        <dbReference type="EMBL" id="PWN18308.1"/>
    </source>
</evidence>
<dbReference type="EMBL" id="KZ819337">
    <property type="protein sequence ID" value="PWN18308.1"/>
    <property type="molecule type" value="Genomic_DNA"/>
</dbReference>
<dbReference type="PANTHER" id="PTHR28027">
    <property type="entry name" value="TRANSCRIPTIONAL REGULATOR MIT1"/>
    <property type="match status" value="1"/>
</dbReference>
<keyword evidence="4" id="KW-1185">Reference proteome</keyword>
<dbReference type="PANTHER" id="PTHR28027:SF2">
    <property type="entry name" value="TRANSCRIPTIONAL REGULATOR MIT1"/>
    <property type="match status" value="1"/>
</dbReference>
<dbReference type="AlphaFoldDB" id="A0A316U0C5"/>
<dbReference type="RefSeq" id="XP_025345468.1">
    <property type="nucleotide sequence ID" value="XM_025490503.1"/>
</dbReference>
<evidence type="ECO:0000313" key="4">
    <source>
        <dbReference type="Proteomes" id="UP000245942"/>
    </source>
</evidence>
<dbReference type="InterPro" id="IPR018608">
    <property type="entry name" value="Gti1/Pac2"/>
</dbReference>